<organism evidence="4">
    <name type="scientific">Streptomyces sp. R08</name>
    <dbReference type="NCBI Taxonomy" id="3238624"/>
    <lineage>
        <taxon>Bacteria</taxon>
        <taxon>Bacillati</taxon>
        <taxon>Actinomycetota</taxon>
        <taxon>Actinomycetes</taxon>
        <taxon>Kitasatosporales</taxon>
        <taxon>Streptomycetaceae</taxon>
        <taxon>Streptomyces</taxon>
    </lineage>
</organism>
<dbReference type="Pfam" id="PF13360">
    <property type="entry name" value="PQQ_2"/>
    <property type="match status" value="1"/>
</dbReference>
<dbReference type="InterPro" id="IPR015943">
    <property type="entry name" value="WD40/YVTN_repeat-like_dom_sf"/>
</dbReference>
<evidence type="ECO:0000256" key="1">
    <source>
        <dbReference type="SAM" id="MobiDB-lite"/>
    </source>
</evidence>
<protein>
    <submittedName>
        <fullName evidence="4">PQQ-binding-like beta-propeller repeat protein</fullName>
    </submittedName>
</protein>
<feature type="compositionally biased region" description="Low complexity" evidence="1">
    <location>
        <begin position="22"/>
        <end position="53"/>
    </location>
</feature>
<evidence type="ECO:0000259" key="3">
    <source>
        <dbReference type="Pfam" id="PF13360"/>
    </source>
</evidence>
<keyword evidence="2" id="KW-1133">Transmembrane helix</keyword>
<dbReference type="EMBL" id="CP163431">
    <property type="protein sequence ID" value="XDQ02744.1"/>
    <property type="molecule type" value="Genomic_DNA"/>
</dbReference>
<feature type="domain" description="Pyrrolo-quinoline quinone repeat" evidence="3">
    <location>
        <begin position="118"/>
        <end position="267"/>
    </location>
</feature>
<gene>
    <name evidence="4" type="ORF">AB5J58_22365</name>
</gene>
<keyword evidence="2" id="KW-0472">Membrane</keyword>
<feature type="transmembrane region" description="Helical" evidence="2">
    <location>
        <begin position="69"/>
        <end position="91"/>
    </location>
</feature>
<sequence>MSQPPVPPPSQGRPPQPPPYPQQAGPYQLPQSYGPYQPQPGPLTQGQNPYLQPQFPPPPQQPPTRRRRLPLVLGAVVAVLAVLTTGTVLMLRDDSTRSDGRASATSPPPAPTPTTIDGRQLLTVDAPKPKSSGDYIQTPGAWLTSRAYATGAERAVTGYNPTTGKLAWTVPLSGGLCGASRNVTSAGLVAVVFHATKDAVKSHCTRFAVIDVNKGVKVWEKPITDESVSLGLGLNVAISDTVAAAGWPGGSAAYATSTGAPAWTAPADGCTQEEHLGGKELLTLSYCETSAGMRFRVGERDPGTGEATWRYEVPKAEGAWLVSSEPLVLGLLQNDDGLDADQLVTVSDAGKVQSTIPLGDDYVAGCGEAGGCGATVVSGDTAYLGSDPHSYSAGNRITAFDLTTGKAIRSFPAPDDSTLVPMRAEGKALVAVQKAEPATPAEVLRLDPATGKSTTLMEMPNELSLNSTLHSLISNDVKVPMLYEDGRFFLHTGSGYFAGAASPDPMTLAFTTSRS</sequence>
<accession>A0AB39M9N7</accession>
<dbReference type="RefSeq" id="WP_369188840.1">
    <property type="nucleotide sequence ID" value="NZ_CP163431.1"/>
</dbReference>
<dbReference type="SUPFAM" id="SSF50998">
    <property type="entry name" value="Quinoprotein alcohol dehydrogenase-like"/>
    <property type="match status" value="1"/>
</dbReference>
<dbReference type="InterPro" id="IPR002372">
    <property type="entry name" value="PQQ_rpt_dom"/>
</dbReference>
<feature type="region of interest" description="Disordered" evidence="1">
    <location>
        <begin position="94"/>
        <end position="135"/>
    </location>
</feature>
<evidence type="ECO:0000256" key="2">
    <source>
        <dbReference type="SAM" id="Phobius"/>
    </source>
</evidence>
<feature type="region of interest" description="Disordered" evidence="1">
    <location>
        <begin position="1"/>
        <end position="66"/>
    </location>
</feature>
<reference evidence="4" key="1">
    <citation type="submission" date="2024-07" db="EMBL/GenBank/DDBJ databases">
        <authorList>
            <person name="Yu S.T."/>
        </authorList>
    </citation>
    <scope>NUCLEOTIDE SEQUENCE</scope>
    <source>
        <strain evidence="4">R08</strain>
    </source>
</reference>
<dbReference type="Gene3D" id="2.130.10.10">
    <property type="entry name" value="YVTN repeat-like/Quinoprotein amine dehydrogenase"/>
    <property type="match status" value="2"/>
</dbReference>
<dbReference type="AlphaFoldDB" id="A0AB39M9N7"/>
<name>A0AB39M9N7_9ACTN</name>
<feature type="compositionally biased region" description="Pro residues" evidence="1">
    <location>
        <begin position="1"/>
        <end position="21"/>
    </location>
</feature>
<dbReference type="InterPro" id="IPR011047">
    <property type="entry name" value="Quinoprotein_ADH-like_sf"/>
</dbReference>
<evidence type="ECO:0000313" key="4">
    <source>
        <dbReference type="EMBL" id="XDQ02744.1"/>
    </source>
</evidence>
<proteinExistence type="predicted"/>
<keyword evidence="2" id="KW-0812">Transmembrane</keyword>